<comment type="caution">
    <text evidence="1">The sequence shown here is derived from an EMBL/GenBank/DDBJ whole genome shotgun (WGS) entry which is preliminary data.</text>
</comment>
<dbReference type="RefSeq" id="WP_211320612.1">
    <property type="nucleotide sequence ID" value="NZ_JBHUHB010000001.1"/>
</dbReference>
<evidence type="ECO:0000313" key="2">
    <source>
        <dbReference type="Proteomes" id="UP000247978"/>
    </source>
</evidence>
<name>A0A2V3W3Z6_9BACI</name>
<keyword evidence="2" id="KW-1185">Reference proteome</keyword>
<gene>
    <name evidence="1" type="ORF">DFR56_10452</name>
</gene>
<accession>A0A2V3W3Z6</accession>
<evidence type="ECO:0000313" key="1">
    <source>
        <dbReference type="EMBL" id="PXW87904.1"/>
    </source>
</evidence>
<protein>
    <submittedName>
        <fullName evidence="1">Uncharacterized protein</fullName>
    </submittedName>
</protein>
<reference evidence="1 2" key="1">
    <citation type="submission" date="2018-05" db="EMBL/GenBank/DDBJ databases">
        <title>Genomic Encyclopedia of Type Strains, Phase IV (KMG-IV): sequencing the most valuable type-strain genomes for metagenomic binning, comparative biology and taxonomic classification.</title>
        <authorList>
            <person name="Goeker M."/>
        </authorList>
    </citation>
    <scope>NUCLEOTIDE SEQUENCE [LARGE SCALE GENOMIC DNA]</scope>
    <source>
        <strain evidence="1 2">DSM 28556</strain>
    </source>
</reference>
<organism evidence="1 2">
    <name type="scientific">Pseudogracilibacillus auburnensis</name>
    <dbReference type="NCBI Taxonomy" id="1494959"/>
    <lineage>
        <taxon>Bacteria</taxon>
        <taxon>Bacillati</taxon>
        <taxon>Bacillota</taxon>
        <taxon>Bacilli</taxon>
        <taxon>Bacillales</taxon>
        <taxon>Bacillaceae</taxon>
        <taxon>Pseudogracilibacillus</taxon>
    </lineage>
</organism>
<sequence length="51" mass="6381">MYLQRILHYKYNRFLKVSNYIDLNENIEIIDHDWNKWVMQVEEGFTIQVGY</sequence>
<dbReference type="AlphaFoldDB" id="A0A2V3W3Z6"/>
<dbReference type="EMBL" id="QJJQ01000004">
    <property type="protein sequence ID" value="PXW87904.1"/>
    <property type="molecule type" value="Genomic_DNA"/>
</dbReference>
<proteinExistence type="predicted"/>
<dbReference type="Proteomes" id="UP000247978">
    <property type="component" value="Unassembled WGS sequence"/>
</dbReference>